<name>A0ABS2DLC5_9BACI</name>
<proteinExistence type="predicted"/>
<dbReference type="InterPro" id="IPR032801">
    <property type="entry name" value="PXL2A/B/C"/>
</dbReference>
<organism evidence="1 2">
    <name type="scientific">Bacillus suaedaesalsae</name>
    <dbReference type="NCBI Taxonomy" id="2810349"/>
    <lineage>
        <taxon>Bacteria</taxon>
        <taxon>Bacillati</taxon>
        <taxon>Bacillota</taxon>
        <taxon>Bacilli</taxon>
        <taxon>Bacillales</taxon>
        <taxon>Bacillaceae</taxon>
        <taxon>Bacillus</taxon>
    </lineage>
</organism>
<dbReference type="Proteomes" id="UP001518925">
    <property type="component" value="Unassembled WGS sequence"/>
</dbReference>
<accession>A0ABS2DLC5</accession>
<evidence type="ECO:0000313" key="2">
    <source>
        <dbReference type="Proteomes" id="UP001518925"/>
    </source>
</evidence>
<protein>
    <submittedName>
        <fullName evidence="1">AhpC/TSA family protein</fullName>
    </submittedName>
</protein>
<sequence>MLTQLRERYEELTQYGFQVIVITPSIGAFLEPFQKAFGPFPFPIYGDPKRELYRSLGHITMNKWKLLYKALKLFFTGGSKSFLPKNVEQRKLVQKAMKTHDVFIQGGTWLFNEHGKTLWKHVDSSPEDHATIDKILEEMKCHSK</sequence>
<dbReference type="SUPFAM" id="SSF52833">
    <property type="entry name" value="Thioredoxin-like"/>
    <property type="match status" value="1"/>
</dbReference>
<dbReference type="Pfam" id="PF13911">
    <property type="entry name" value="AhpC-TSA_2"/>
    <property type="match status" value="1"/>
</dbReference>
<evidence type="ECO:0000313" key="1">
    <source>
        <dbReference type="EMBL" id="MBM6618840.1"/>
    </source>
</evidence>
<reference evidence="1 2" key="1">
    <citation type="submission" date="2021-02" db="EMBL/GenBank/DDBJ databases">
        <title>Bacillus sp. RD4P76, an endophyte from a halophyte.</title>
        <authorList>
            <person name="Sun J.-Q."/>
        </authorList>
    </citation>
    <scope>NUCLEOTIDE SEQUENCE [LARGE SCALE GENOMIC DNA]</scope>
    <source>
        <strain evidence="1 2">RD4P76</strain>
    </source>
</reference>
<dbReference type="InterPro" id="IPR036249">
    <property type="entry name" value="Thioredoxin-like_sf"/>
</dbReference>
<dbReference type="EMBL" id="JAFELM010000035">
    <property type="protein sequence ID" value="MBM6618840.1"/>
    <property type="molecule type" value="Genomic_DNA"/>
</dbReference>
<comment type="caution">
    <text evidence="1">The sequence shown here is derived from an EMBL/GenBank/DDBJ whole genome shotgun (WGS) entry which is preliminary data.</text>
</comment>
<gene>
    <name evidence="1" type="ORF">JR050_14315</name>
</gene>
<keyword evidence="2" id="KW-1185">Reference proteome</keyword>
<dbReference type="Gene3D" id="3.40.30.10">
    <property type="entry name" value="Glutaredoxin"/>
    <property type="match status" value="1"/>
</dbReference>